<reference evidence="10" key="1">
    <citation type="submission" date="2021-01" db="EMBL/GenBank/DDBJ databases">
        <authorList>
            <consortium name="Genoscope - CEA"/>
            <person name="William W."/>
        </authorList>
    </citation>
    <scope>NUCLEOTIDE SEQUENCE</scope>
</reference>
<dbReference type="PANTHER" id="PTHR24355">
    <property type="entry name" value="G PROTEIN-COUPLED RECEPTOR KINASE/RIBOSOMAL PROTEIN S6 KINASE"/>
    <property type="match status" value="1"/>
</dbReference>
<evidence type="ECO:0000256" key="6">
    <source>
        <dbReference type="PROSITE-ProRule" id="PRU10141"/>
    </source>
</evidence>
<accession>A0A8S1PLK6</accession>
<sequence length="483" mass="56121">MNLGPRRNIKEMLPIHQNFIESHNYQQLFKSPVSTRQRQQRPSKLPSFKMSIGQQAPVPVSPPVSPQWRTRNMSRVEQRMLSVSPPQVPSVPQSPKYQIQMQIFNEQILQKALKRKINESGPKKQPVQTPEKLLNQQSLIREDLNKGSFKFLFVLGKGGFGKVWRVELCKTRKQYAMKEMSKARILSKKSVHSVINERILLSKLRHSFIANIHFAFQDRDHLYLVMDLLTGGDLRYHIGVNRRFTEWQTKFIIACLLLCLEYLQNNNIIHRDIKPENVVFDKKGYPRLTDFGIARVLKPENSQETSGTPGYMAPEVMCRQNHGIGVDHFALGVMIHEFMLGRRPYVGRSRKEIKEMMLTKQVTIKKQDGWSSESADICNQLLQRKQQNRLGFEGVQQIMKHPWFLNINWQSLIDKTMPSPFNELAQSEDQDFKRQISSDHDSQDALIQENASALRRDSIQDMFKDYEYNDHGMTGSTNSTQII</sequence>
<dbReference type="GO" id="GO:0004703">
    <property type="term" value="F:G protein-coupled receptor kinase activity"/>
    <property type="evidence" value="ECO:0007669"/>
    <property type="project" value="TreeGrafter"/>
</dbReference>
<dbReference type="EMBL" id="CAJJDM010000126">
    <property type="protein sequence ID" value="CAD8104250.1"/>
    <property type="molecule type" value="Genomic_DNA"/>
</dbReference>
<evidence type="ECO:0000256" key="2">
    <source>
        <dbReference type="ARBA" id="ARBA00022679"/>
    </source>
</evidence>
<organism evidence="10 11">
    <name type="scientific">Paramecium primaurelia</name>
    <dbReference type="NCBI Taxonomy" id="5886"/>
    <lineage>
        <taxon>Eukaryota</taxon>
        <taxon>Sar</taxon>
        <taxon>Alveolata</taxon>
        <taxon>Ciliophora</taxon>
        <taxon>Intramacronucleata</taxon>
        <taxon>Oligohymenophorea</taxon>
        <taxon>Peniculida</taxon>
        <taxon>Parameciidae</taxon>
        <taxon>Paramecium</taxon>
    </lineage>
</organism>
<gene>
    <name evidence="10" type="ORF">PPRIM_AZ9-3.1.T1230089</name>
</gene>
<feature type="binding site" evidence="6">
    <location>
        <position position="178"/>
    </location>
    <ligand>
        <name>ATP</name>
        <dbReference type="ChEBI" id="CHEBI:30616"/>
    </ligand>
</feature>
<dbReference type="GO" id="GO:0001664">
    <property type="term" value="F:G protein-coupled receptor binding"/>
    <property type="evidence" value="ECO:0007669"/>
    <property type="project" value="TreeGrafter"/>
</dbReference>
<dbReference type="GO" id="GO:0007186">
    <property type="term" value="P:G protein-coupled receptor signaling pathway"/>
    <property type="evidence" value="ECO:0007669"/>
    <property type="project" value="TreeGrafter"/>
</dbReference>
<proteinExistence type="inferred from homology"/>
<dbReference type="InterPro" id="IPR017441">
    <property type="entry name" value="Protein_kinase_ATP_BS"/>
</dbReference>
<name>A0A8S1PLK6_PARPR</name>
<protein>
    <submittedName>
        <fullName evidence="10">Uncharacterized protein</fullName>
    </submittedName>
</protein>
<comment type="similarity">
    <text evidence="7">Belongs to the protein kinase superfamily.</text>
</comment>
<dbReference type="InterPro" id="IPR008271">
    <property type="entry name" value="Ser/Thr_kinase_AS"/>
</dbReference>
<dbReference type="Pfam" id="PF00069">
    <property type="entry name" value="Pkinase"/>
    <property type="match status" value="1"/>
</dbReference>
<dbReference type="InterPro" id="IPR000719">
    <property type="entry name" value="Prot_kinase_dom"/>
</dbReference>
<dbReference type="PROSITE" id="PS00108">
    <property type="entry name" value="PROTEIN_KINASE_ST"/>
    <property type="match status" value="1"/>
</dbReference>
<evidence type="ECO:0000256" key="7">
    <source>
        <dbReference type="RuleBase" id="RU000304"/>
    </source>
</evidence>
<dbReference type="AlphaFoldDB" id="A0A8S1PLK6"/>
<dbReference type="PANTHER" id="PTHR24355:SF30">
    <property type="entry name" value="SERINE_THREONINE-PROTEIN KINASE 32B ISOFORM X1"/>
    <property type="match status" value="1"/>
</dbReference>
<dbReference type="GO" id="GO:0005524">
    <property type="term" value="F:ATP binding"/>
    <property type="evidence" value="ECO:0007669"/>
    <property type="project" value="UniProtKB-UniRule"/>
</dbReference>
<keyword evidence="2" id="KW-0808">Transferase</keyword>
<keyword evidence="1 7" id="KW-0723">Serine/threonine-protein kinase</keyword>
<keyword evidence="3 6" id="KW-0547">Nucleotide-binding</keyword>
<evidence type="ECO:0000259" key="9">
    <source>
        <dbReference type="PROSITE" id="PS51285"/>
    </source>
</evidence>
<feature type="domain" description="Protein kinase" evidence="8">
    <location>
        <begin position="149"/>
        <end position="404"/>
    </location>
</feature>
<evidence type="ECO:0000313" key="11">
    <source>
        <dbReference type="Proteomes" id="UP000688137"/>
    </source>
</evidence>
<dbReference type="InterPro" id="IPR000961">
    <property type="entry name" value="AGC-kinase_C"/>
</dbReference>
<evidence type="ECO:0000256" key="4">
    <source>
        <dbReference type="ARBA" id="ARBA00022777"/>
    </source>
</evidence>
<dbReference type="PROSITE" id="PS51285">
    <property type="entry name" value="AGC_KINASE_CTER"/>
    <property type="match status" value="1"/>
</dbReference>
<keyword evidence="5 6" id="KW-0067">ATP-binding</keyword>
<dbReference type="PROSITE" id="PS50011">
    <property type="entry name" value="PROTEIN_KINASE_DOM"/>
    <property type="match status" value="1"/>
</dbReference>
<dbReference type="PROSITE" id="PS00107">
    <property type="entry name" value="PROTEIN_KINASE_ATP"/>
    <property type="match status" value="1"/>
</dbReference>
<evidence type="ECO:0000256" key="5">
    <source>
        <dbReference type="ARBA" id="ARBA00022840"/>
    </source>
</evidence>
<dbReference type="Proteomes" id="UP000688137">
    <property type="component" value="Unassembled WGS sequence"/>
</dbReference>
<dbReference type="GO" id="GO:0009966">
    <property type="term" value="P:regulation of signal transduction"/>
    <property type="evidence" value="ECO:0007669"/>
    <property type="project" value="TreeGrafter"/>
</dbReference>
<dbReference type="FunFam" id="1.10.510.10:FF:000454">
    <property type="entry name" value="Uncharacterized protein"/>
    <property type="match status" value="1"/>
</dbReference>
<keyword evidence="4" id="KW-0418">Kinase</keyword>
<evidence type="ECO:0000256" key="3">
    <source>
        <dbReference type="ARBA" id="ARBA00022741"/>
    </source>
</evidence>
<dbReference type="SMART" id="SM00220">
    <property type="entry name" value="S_TKc"/>
    <property type="match status" value="1"/>
</dbReference>
<comment type="caution">
    <text evidence="10">The sequence shown here is derived from an EMBL/GenBank/DDBJ whole genome shotgun (WGS) entry which is preliminary data.</text>
</comment>
<evidence type="ECO:0000256" key="1">
    <source>
        <dbReference type="ARBA" id="ARBA00022527"/>
    </source>
</evidence>
<keyword evidence="11" id="KW-1185">Reference proteome</keyword>
<evidence type="ECO:0000259" key="8">
    <source>
        <dbReference type="PROSITE" id="PS50011"/>
    </source>
</evidence>
<dbReference type="OMA" id="KFIIACL"/>
<feature type="domain" description="AGC-kinase C-terminal" evidence="9">
    <location>
        <begin position="405"/>
        <end position="478"/>
    </location>
</feature>
<evidence type="ECO:0000313" key="10">
    <source>
        <dbReference type="EMBL" id="CAD8104250.1"/>
    </source>
</evidence>